<sequence>MSDDDRDGGNKRHQWARTSLAIAKLVLWILWVTFDPRHPF</sequence>
<keyword evidence="1" id="KW-1133">Transmembrane helix</keyword>
<organism evidence="2 3">
    <name type="scientific">Nonomuraea endophytica</name>
    <dbReference type="NCBI Taxonomy" id="714136"/>
    <lineage>
        <taxon>Bacteria</taxon>
        <taxon>Bacillati</taxon>
        <taxon>Actinomycetota</taxon>
        <taxon>Actinomycetes</taxon>
        <taxon>Streptosporangiales</taxon>
        <taxon>Streptosporangiaceae</taxon>
        <taxon>Nonomuraea</taxon>
    </lineage>
</organism>
<evidence type="ECO:0000313" key="3">
    <source>
        <dbReference type="Proteomes" id="UP000568380"/>
    </source>
</evidence>
<feature type="transmembrane region" description="Helical" evidence="1">
    <location>
        <begin position="15"/>
        <end position="34"/>
    </location>
</feature>
<protein>
    <submittedName>
        <fullName evidence="2">Uncharacterized protein</fullName>
    </submittedName>
</protein>
<dbReference type="RefSeq" id="WP_281395608.1">
    <property type="nucleotide sequence ID" value="NZ_JACHIN010000010.1"/>
</dbReference>
<keyword evidence="3" id="KW-1185">Reference proteome</keyword>
<proteinExistence type="predicted"/>
<gene>
    <name evidence="2" type="ORF">HNR40_006905</name>
</gene>
<accession>A0A7W8AA19</accession>
<evidence type="ECO:0000256" key="1">
    <source>
        <dbReference type="SAM" id="Phobius"/>
    </source>
</evidence>
<keyword evidence="1" id="KW-0472">Membrane</keyword>
<name>A0A7W8AA19_9ACTN</name>
<dbReference type="EMBL" id="JACHIN010000010">
    <property type="protein sequence ID" value="MBB5081410.1"/>
    <property type="molecule type" value="Genomic_DNA"/>
</dbReference>
<dbReference type="AlphaFoldDB" id="A0A7W8AA19"/>
<evidence type="ECO:0000313" key="2">
    <source>
        <dbReference type="EMBL" id="MBB5081410.1"/>
    </source>
</evidence>
<dbReference type="Proteomes" id="UP000568380">
    <property type="component" value="Unassembled WGS sequence"/>
</dbReference>
<reference evidence="2 3" key="1">
    <citation type="submission" date="2020-08" db="EMBL/GenBank/DDBJ databases">
        <title>Genomic Encyclopedia of Type Strains, Phase IV (KMG-IV): sequencing the most valuable type-strain genomes for metagenomic binning, comparative biology and taxonomic classification.</title>
        <authorList>
            <person name="Goeker M."/>
        </authorList>
    </citation>
    <scope>NUCLEOTIDE SEQUENCE [LARGE SCALE GENOMIC DNA]</scope>
    <source>
        <strain evidence="2 3">DSM 45385</strain>
    </source>
</reference>
<keyword evidence="1" id="KW-0812">Transmembrane</keyword>
<comment type="caution">
    <text evidence="2">The sequence shown here is derived from an EMBL/GenBank/DDBJ whole genome shotgun (WGS) entry which is preliminary data.</text>
</comment>